<sequence length="455" mass="47327">MSDTMTKQQRVVLTIAVLASFVSFLDGTVVNVALPAIARDLGGGLSTQQWVVDAYLVTLGAFILVAGSLSDVLGRVVVLRIGLIGFGITSVAIAAAPTAEFLIVARALQGVAGALLVPSSLALITSTFRGTAQARAIGIWTGATTIAMLAGPLVGGLFVDTLSWRLVFLVNVLPIAVTLWLLLRLGHADHRRPDARVDILGAVLCAAGLGGIVFALIEQPNLGWSSPVIWMPGALGILSFSGFLVRQRFARQPMMPLGLFRSRNFWAGNLATVFVYAALSLNGFVVSVYLQQGAGLPATLAGLASLPSTLLMILLSSRMGALAGKYGPRLFMTFGPLVMAAGALLLLNVRTDFDYWTQVLPGIVVFGLGLTATVSPLTAAVLGAIETERSGIASAVNNAVSRVAGLLAIAAVSAVVGGSLDLDGFHRAAVFTAVLMLLGAASSFLGIRNHLSRRD</sequence>
<feature type="transmembrane region" description="Helical" evidence="5">
    <location>
        <begin position="359"/>
        <end position="382"/>
    </location>
</feature>
<evidence type="ECO:0000256" key="2">
    <source>
        <dbReference type="ARBA" id="ARBA00022692"/>
    </source>
</evidence>
<feature type="transmembrane region" description="Helical" evidence="5">
    <location>
        <begin position="296"/>
        <end position="315"/>
    </location>
</feature>
<dbReference type="Gene3D" id="1.20.1250.20">
    <property type="entry name" value="MFS general substrate transporter like domains"/>
    <property type="match status" value="1"/>
</dbReference>
<dbReference type="GO" id="GO:0005886">
    <property type="term" value="C:plasma membrane"/>
    <property type="evidence" value="ECO:0007669"/>
    <property type="project" value="UniProtKB-SubCell"/>
</dbReference>
<feature type="transmembrane region" description="Helical" evidence="5">
    <location>
        <begin position="403"/>
        <end position="422"/>
    </location>
</feature>
<comment type="subcellular location">
    <subcellularLocation>
        <location evidence="1">Cell membrane</location>
        <topology evidence="1">Multi-pass membrane protein</topology>
    </subcellularLocation>
</comment>
<dbReference type="PATRIC" id="fig|2033.5.peg.3676"/>
<feature type="domain" description="Major facilitator superfamily (MFS) profile" evidence="6">
    <location>
        <begin position="12"/>
        <end position="451"/>
    </location>
</feature>
<dbReference type="InterPro" id="IPR036259">
    <property type="entry name" value="MFS_trans_sf"/>
</dbReference>
<organism evidence="7 8">
    <name type="scientific">Microbacterium testaceum</name>
    <name type="common">Aureobacterium testaceum</name>
    <name type="synonym">Brevibacterium testaceum</name>
    <dbReference type="NCBI Taxonomy" id="2033"/>
    <lineage>
        <taxon>Bacteria</taxon>
        <taxon>Bacillati</taxon>
        <taxon>Actinomycetota</taxon>
        <taxon>Actinomycetes</taxon>
        <taxon>Micrococcales</taxon>
        <taxon>Microbacteriaceae</taxon>
        <taxon>Microbacterium</taxon>
    </lineage>
</organism>
<dbReference type="PANTHER" id="PTHR42718:SF42">
    <property type="entry name" value="EXPORT PROTEIN"/>
    <property type="match status" value="1"/>
</dbReference>
<dbReference type="Pfam" id="PF07690">
    <property type="entry name" value="MFS_1"/>
    <property type="match status" value="1"/>
</dbReference>
<gene>
    <name evidence="7" type="ORF">RSA3_08580</name>
</gene>
<keyword evidence="3 5" id="KW-1133">Transmembrane helix</keyword>
<evidence type="ECO:0000313" key="8">
    <source>
        <dbReference type="Proteomes" id="UP000072189"/>
    </source>
</evidence>
<protein>
    <submittedName>
        <fullName evidence="7">Major facilitator transporter</fullName>
    </submittedName>
</protein>
<feature type="transmembrane region" description="Helical" evidence="5">
    <location>
        <begin position="77"/>
        <end position="97"/>
    </location>
</feature>
<evidence type="ECO:0000256" key="4">
    <source>
        <dbReference type="ARBA" id="ARBA00023136"/>
    </source>
</evidence>
<dbReference type="Gene3D" id="1.20.1720.10">
    <property type="entry name" value="Multidrug resistance protein D"/>
    <property type="match status" value="1"/>
</dbReference>
<feature type="transmembrane region" description="Helical" evidence="5">
    <location>
        <begin position="164"/>
        <end position="183"/>
    </location>
</feature>
<feature type="transmembrane region" description="Helical" evidence="5">
    <location>
        <begin position="266"/>
        <end position="290"/>
    </location>
</feature>
<evidence type="ECO:0000256" key="3">
    <source>
        <dbReference type="ARBA" id="ARBA00022989"/>
    </source>
</evidence>
<feature type="transmembrane region" description="Helical" evidence="5">
    <location>
        <begin position="103"/>
        <end position="124"/>
    </location>
</feature>
<dbReference type="InterPro" id="IPR020846">
    <property type="entry name" value="MFS_dom"/>
</dbReference>
<evidence type="ECO:0000256" key="5">
    <source>
        <dbReference type="SAM" id="Phobius"/>
    </source>
</evidence>
<dbReference type="Proteomes" id="UP000072189">
    <property type="component" value="Unassembled WGS sequence"/>
</dbReference>
<feature type="transmembrane region" description="Helical" evidence="5">
    <location>
        <begin position="229"/>
        <end position="245"/>
    </location>
</feature>
<dbReference type="OrthoDB" id="7375466at2"/>
<accession>A0A147F801</accession>
<dbReference type="CDD" id="cd17321">
    <property type="entry name" value="MFS_MMR_MDR_like"/>
    <property type="match status" value="1"/>
</dbReference>
<feature type="transmembrane region" description="Helical" evidence="5">
    <location>
        <begin position="50"/>
        <end position="70"/>
    </location>
</feature>
<feature type="transmembrane region" description="Helical" evidence="5">
    <location>
        <begin position="195"/>
        <end position="217"/>
    </location>
</feature>
<keyword evidence="4 5" id="KW-0472">Membrane</keyword>
<evidence type="ECO:0000256" key="1">
    <source>
        <dbReference type="ARBA" id="ARBA00004651"/>
    </source>
</evidence>
<dbReference type="InterPro" id="IPR011701">
    <property type="entry name" value="MFS"/>
</dbReference>
<dbReference type="PRINTS" id="PR01036">
    <property type="entry name" value="TCRTETB"/>
</dbReference>
<feature type="transmembrane region" description="Helical" evidence="5">
    <location>
        <begin position="12"/>
        <end position="38"/>
    </location>
</feature>
<evidence type="ECO:0000313" key="7">
    <source>
        <dbReference type="EMBL" id="KTS12364.1"/>
    </source>
</evidence>
<dbReference type="RefSeq" id="WP_058597696.1">
    <property type="nucleotide sequence ID" value="NZ_LDRS01000107.1"/>
</dbReference>
<dbReference type="SUPFAM" id="SSF103473">
    <property type="entry name" value="MFS general substrate transporter"/>
    <property type="match status" value="1"/>
</dbReference>
<dbReference type="PANTHER" id="PTHR42718">
    <property type="entry name" value="MAJOR FACILITATOR SUPERFAMILY MULTIDRUG TRANSPORTER MFSC"/>
    <property type="match status" value="1"/>
</dbReference>
<name>A0A147F801_MICTE</name>
<dbReference type="AlphaFoldDB" id="A0A147F801"/>
<feature type="transmembrane region" description="Helical" evidence="5">
    <location>
        <begin position="136"/>
        <end position="158"/>
    </location>
</feature>
<reference evidence="7 8" key="1">
    <citation type="journal article" date="2016" name="Front. Microbiol.">
        <title>Genomic Resource of Rice Seed Associated Bacteria.</title>
        <authorList>
            <person name="Midha S."/>
            <person name="Bansal K."/>
            <person name="Sharma S."/>
            <person name="Kumar N."/>
            <person name="Patil P.P."/>
            <person name="Chaudhry V."/>
            <person name="Patil P.B."/>
        </authorList>
    </citation>
    <scope>NUCLEOTIDE SEQUENCE [LARGE SCALE GENOMIC DNA]</scope>
    <source>
        <strain evidence="7 8">RSA3</strain>
    </source>
</reference>
<dbReference type="GO" id="GO:0022857">
    <property type="term" value="F:transmembrane transporter activity"/>
    <property type="evidence" value="ECO:0007669"/>
    <property type="project" value="InterPro"/>
</dbReference>
<dbReference type="EMBL" id="LDRV01000050">
    <property type="protein sequence ID" value="KTS12364.1"/>
    <property type="molecule type" value="Genomic_DNA"/>
</dbReference>
<proteinExistence type="predicted"/>
<keyword evidence="2 5" id="KW-0812">Transmembrane</keyword>
<dbReference type="PROSITE" id="PS50850">
    <property type="entry name" value="MFS"/>
    <property type="match status" value="1"/>
</dbReference>
<comment type="caution">
    <text evidence="7">The sequence shown here is derived from an EMBL/GenBank/DDBJ whole genome shotgun (WGS) entry which is preliminary data.</text>
</comment>
<feature type="transmembrane region" description="Helical" evidence="5">
    <location>
        <begin position="428"/>
        <end position="447"/>
    </location>
</feature>
<evidence type="ECO:0000259" key="6">
    <source>
        <dbReference type="PROSITE" id="PS50850"/>
    </source>
</evidence>
<feature type="transmembrane region" description="Helical" evidence="5">
    <location>
        <begin position="327"/>
        <end position="347"/>
    </location>
</feature>